<keyword evidence="2" id="KW-1185">Reference proteome</keyword>
<gene>
    <name evidence="1" type="ORF">DCHRY22_LOCUS5578</name>
</gene>
<proteinExistence type="predicted"/>
<accession>A0A8J2QM87</accession>
<evidence type="ECO:0000313" key="1">
    <source>
        <dbReference type="EMBL" id="CAG9564603.1"/>
    </source>
</evidence>
<name>A0A8J2QM87_9NEOP</name>
<dbReference type="AlphaFoldDB" id="A0A8J2QM87"/>
<protein>
    <submittedName>
        <fullName evidence="1">(African queen) hypothetical protein</fullName>
    </submittedName>
</protein>
<dbReference type="Proteomes" id="UP000789524">
    <property type="component" value="Unassembled WGS sequence"/>
</dbReference>
<organism evidence="1 2">
    <name type="scientific">Danaus chrysippus</name>
    <name type="common">African queen</name>
    <dbReference type="NCBI Taxonomy" id="151541"/>
    <lineage>
        <taxon>Eukaryota</taxon>
        <taxon>Metazoa</taxon>
        <taxon>Ecdysozoa</taxon>
        <taxon>Arthropoda</taxon>
        <taxon>Hexapoda</taxon>
        <taxon>Insecta</taxon>
        <taxon>Pterygota</taxon>
        <taxon>Neoptera</taxon>
        <taxon>Endopterygota</taxon>
        <taxon>Lepidoptera</taxon>
        <taxon>Glossata</taxon>
        <taxon>Ditrysia</taxon>
        <taxon>Papilionoidea</taxon>
        <taxon>Nymphalidae</taxon>
        <taxon>Danainae</taxon>
        <taxon>Danaini</taxon>
        <taxon>Danaina</taxon>
        <taxon>Danaus</taxon>
        <taxon>Anosia</taxon>
    </lineage>
</organism>
<sequence>MLERQDNQVKNVVTLCMNTIKEMKTGQLILDPQEGRSLNALNRTCKLPEEVKASSNDSDSDEEIHHNLNLTKFMAKNHYYQSKRRDSMPNGQISRLLNDKTIFNMKGPVSQQNVRRKAKCSVYAIQIKRSESPQKNKIFAQMMNQKNRLC</sequence>
<comment type="caution">
    <text evidence="1">The sequence shown here is derived from an EMBL/GenBank/DDBJ whole genome shotgun (WGS) entry which is preliminary data.</text>
</comment>
<dbReference type="EMBL" id="CAKASE010000051">
    <property type="protein sequence ID" value="CAG9564603.1"/>
    <property type="molecule type" value="Genomic_DNA"/>
</dbReference>
<reference evidence="1" key="1">
    <citation type="submission" date="2021-09" db="EMBL/GenBank/DDBJ databases">
        <authorList>
            <person name="Martin H S."/>
        </authorList>
    </citation>
    <scope>NUCLEOTIDE SEQUENCE</scope>
</reference>
<evidence type="ECO:0000313" key="2">
    <source>
        <dbReference type="Proteomes" id="UP000789524"/>
    </source>
</evidence>